<proteinExistence type="predicted"/>
<sequence length="67" mass="7463">MLALHTQRERELLEKLRDTDRQLHSGALLAEERAAALVKCQAAINDLQSQLHASQANESALRSEANQ</sequence>
<evidence type="ECO:0000313" key="3">
    <source>
        <dbReference type="Proteomes" id="UP000485058"/>
    </source>
</evidence>
<keyword evidence="3" id="KW-1185">Reference proteome</keyword>
<evidence type="ECO:0000256" key="1">
    <source>
        <dbReference type="SAM" id="Coils"/>
    </source>
</evidence>
<protein>
    <submittedName>
        <fullName evidence="2">Uncharacterized protein</fullName>
    </submittedName>
</protein>
<organism evidence="2 3">
    <name type="scientific">Haematococcus lacustris</name>
    <name type="common">Green alga</name>
    <name type="synonym">Haematococcus pluvialis</name>
    <dbReference type="NCBI Taxonomy" id="44745"/>
    <lineage>
        <taxon>Eukaryota</taxon>
        <taxon>Viridiplantae</taxon>
        <taxon>Chlorophyta</taxon>
        <taxon>core chlorophytes</taxon>
        <taxon>Chlorophyceae</taxon>
        <taxon>CS clade</taxon>
        <taxon>Chlamydomonadales</taxon>
        <taxon>Haematococcaceae</taxon>
        <taxon>Haematococcus</taxon>
    </lineage>
</organism>
<dbReference type="AlphaFoldDB" id="A0A699ZYY6"/>
<keyword evidence="1" id="KW-0175">Coiled coil</keyword>
<feature type="coiled-coil region" evidence="1">
    <location>
        <begin position="37"/>
        <end position="64"/>
    </location>
</feature>
<reference evidence="2 3" key="1">
    <citation type="submission" date="2020-02" db="EMBL/GenBank/DDBJ databases">
        <title>Draft genome sequence of Haematococcus lacustris strain NIES-144.</title>
        <authorList>
            <person name="Morimoto D."/>
            <person name="Nakagawa S."/>
            <person name="Yoshida T."/>
            <person name="Sawayama S."/>
        </authorList>
    </citation>
    <scope>NUCLEOTIDE SEQUENCE [LARGE SCALE GENOMIC DNA]</scope>
    <source>
        <strain evidence="2 3">NIES-144</strain>
    </source>
</reference>
<comment type="caution">
    <text evidence="2">The sequence shown here is derived from an EMBL/GenBank/DDBJ whole genome shotgun (WGS) entry which is preliminary data.</text>
</comment>
<feature type="non-terminal residue" evidence="2">
    <location>
        <position position="67"/>
    </location>
</feature>
<name>A0A699ZYY6_HAELA</name>
<dbReference type="EMBL" id="BLLF01003443">
    <property type="protein sequence ID" value="GFH27355.1"/>
    <property type="molecule type" value="Genomic_DNA"/>
</dbReference>
<evidence type="ECO:0000313" key="2">
    <source>
        <dbReference type="EMBL" id="GFH27355.1"/>
    </source>
</evidence>
<dbReference type="Proteomes" id="UP000485058">
    <property type="component" value="Unassembled WGS sequence"/>
</dbReference>
<gene>
    <name evidence="2" type="ORF">HaLaN_25661</name>
</gene>
<accession>A0A699ZYY6</accession>